<evidence type="ECO:0000313" key="1">
    <source>
        <dbReference type="EMBL" id="EGD10499.1"/>
    </source>
</evidence>
<dbReference type="AlphaFoldDB" id="F0BAP1"/>
<dbReference type="KEGG" id="xve:BJD12_18420"/>
<dbReference type="EMBL" id="AEQV01000028">
    <property type="protein sequence ID" value="EGD10499.1"/>
    <property type="molecule type" value="Genomic_DNA"/>
</dbReference>
<dbReference type="RefSeq" id="WP_005990131.1">
    <property type="nucleotide sequence ID" value="NZ_AEQV01000028.1"/>
</dbReference>
<name>F0BAP1_9XANT</name>
<dbReference type="GeneID" id="46983309"/>
<reference evidence="1 2" key="1">
    <citation type="journal article" date="2011" name="BMC Genomics">
        <title>Comparative genomics reveals diversity among xanthomonads infecting tomato and pepper.</title>
        <authorList>
            <person name="Potnis N."/>
            <person name="Krasileva K."/>
            <person name="Chow V."/>
            <person name="Almeida N.F."/>
            <person name="Patil P.B."/>
            <person name="Ryan R.P."/>
            <person name="Sharlach M."/>
            <person name="Behlau F."/>
            <person name="Dow J.M."/>
            <person name="Momol M.T."/>
            <person name="White F.F."/>
            <person name="Preston J.F."/>
            <person name="Vinatzer B.A."/>
            <person name="Koebnik R."/>
            <person name="Setubal J.C."/>
            <person name="Norman D.J."/>
            <person name="Staskawicz B.J."/>
            <person name="Jones J.B."/>
        </authorList>
    </citation>
    <scope>NUCLEOTIDE SEQUENCE [LARGE SCALE GENOMIC DNA]</scope>
    <source>
        <strain evidence="1 2">ATCC 35937</strain>
    </source>
</reference>
<proteinExistence type="predicted"/>
<accession>F0BAP1</accession>
<evidence type="ECO:0000313" key="2">
    <source>
        <dbReference type="Proteomes" id="UP000003299"/>
    </source>
</evidence>
<organism evidence="1 2">
    <name type="scientific">Xanthomonas vesicatoria ATCC 35937</name>
    <dbReference type="NCBI Taxonomy" id="925775"/>
    <lineage>
        <taxon>Bacteria</taxon>
        <taxon>Pseudomonadati</taxon>
        <taxon>Pseudomonadota</taxon>
        <taxon>Gammaproteobacteria</taxon>
        <taxon>Lysobacterales</taxon>
        <taxon>Lysobacteraceae</taxon>
        <taxon>Xanthomonas</taxon>
    </lineage>
</organism>
<dbReference type="Proteomes" id="UP000003299">
    <property type="component" value="Unassembled WGS sequence"/>
</dbReference>
<protein>
    <submittedName>
        <fullName evidence="1">Uncharacterized protein</fullName>
    </submittedName>
</protein>
<comment type="caution">
    <text evidence="1">The sequence shown here is derived from an EMBL/GenBank/DDBJ whole genome shotgun (WGS) entry which is preliminary data.</text>
</comment>
<gene>
    <name evidence="1" type="ORF">XVE_1158</name>
</gene>
<sequence length="118" mass="13384">MVALPAYVGVLYDAIRERPVPAVNRTEMERGLAKQALVSTRLVMNLPLSFDFANLDDAEAFLDWYCDEIKVVGEFTMPHPRSGKQITARFVSGDIGELRPVEGVERPWQCDVLIEYLR</sequence>